<accession>A0A9W8N0J4</accession>
<dbReference type="Proteomes" id="UP001148786">
    <property type="component" value="Unassembled WGS sequence"/>
</dbReference>
<dbReference type="OrthoDB" id="408631at2759"/>
<proteinExistence type="inferred from homology"/>
<dbReference type="PANTHER" id="PTHR43142:SF1">
    <property type="entry name" value="CARBOXYLIC ESTER HYDROLASE"/>
    <property type="match status" value="1"/>
</dbReference>
<evidence type="ECO:0000313" key="5">
    <source>
        <dbReference type="Proteomes" id="UP001148786"/>
    </source>
</evidence>
<dbReference type="PANTHER" id="PTHR43142">
    <property type="entry name" value="CARBOXYLIC ESTER HYDROLASE"/>
    <property type="match status" value="1"/>
</dbReference>
<dbReference type="Gene3D" id="3.40.50.1820">
    <property type="entry name" value="alpha/beta hydrolase"/>
    <property type="match status" value="1"/>
</dbReference>
<protein>
    <recommendedName>
        <fullName evidence="3">Carboxylesterase type B domain-containing protein</fullName>
    </recommendedName>
</protein>
<dbReference type="Pfam" id="PF00135">
    <property type="entry name" value="COesterase"/>
    <property type="match status" value="1"/>
</dbReference>
<keyword evidence="5" id="KW-1185">Reference proteome</keyword>
<feature type="domain" description="Carboxylesterase type B" evidence="3">
    <location>
        <begin position="3"/>
        <end position="179"/>
    </location>
</feature>
<reference evidence="4" key="1">
    <citation type="submission" date="2022-07" db="EMBL/GenBank/DDBJ databases">
        <title>Genome Sequence of Agrocybe chaxingu.</title>
        <authorList>
            <person name="Buettner E."/>
        </authorList>
    </citation>
    <scope>NUCLEOTIDE SEQUENCE</scope>
    <source>
        <strain evidence="4">MP-N11</strain>
    </source>
</reference>
<gene>
    <name evidence="4" type="ORF">NLJ89_g1191</name>
</gene>
<keyword evidence="2" id="KW-0378">Hydrolase</keyword>
<organism evidence="4 5">
    <name type="scientific">Agrocybe chaxingu</name>
    <dbReference type="NCBI Taxonomy" id="84603"/>
    <lineage>
        <taxon>Eukaryota</taxon>
        <taxon>Fungi</taxon>
        <taxon>Dikarya</taxon>
        <taxon>Basidiomycota</taxon>
        <taxon>Agaricomycotina</taxon>
        <taxon>Agaricomycetes</taxon>
        <taxon>Agaricomycetidae</taxon>
        <taxon>Agaricales</taxon>
        <taxon>Agaricineae</taxon>
        <taxon>Strophariaceae</taxon>
        <taxon>Agrocybe</taxon>
    </lineage>
</organism>
<dbReference type="SUPFAM" id="SSF53474">
    <property type="entry name" value="alpha/beta-Hydrolases"/>
    <property type="match status" value="1"/>
</dbReference>
<dbReference type="EMBL" id="JANKHO010000058">
    <property type="protein sequence ID" value="KAJ3516346.1"/>
    <property type="molecule type" value="Genomic_DNA"/>
</dbReference>
<evidence type="ECO:0000256" key="1">
    <source>
        <dbReference type="ARBA" id="ARBA00005964"/>
    </source>
</evidence>
<evidence type="ECO:0000313" key="4">
    <source>
        <dbReference type="EMBL" id="KAJ3516346.1"/>
    </source>
</evidence>
<evidence type="ECO:0000259" key="3">
    <source>
        <dbReference type="Pfam" id="PF00135"/>
    </source>
</evidence>
<comment type="caution">
    <text evidence="4">The sequence shown here is derived from an EMBL/GenBank/DDBJ whole genome shotgun (WGS) entry which is preliminary data.</text>
</comment>
<evidence type="ECO:0000256" key="2">
    <source>
        <dbReference type="ARBA" id="ARBA00022801"/>
    </source>
</evidence>
<dbReference type="InterPro" id="IPR029058">
    <property type="entry name" value="AB_hydrolase_fold"/>
</dbReference>
<dbReference type="AlphaFoldDB" id="A0A9W8N0J4"/>
<dbReference type="GO" id="GO:0016787">
    <property type="term" value="F:hydrolase activity"/>
    <property type="evidence" value="ECO:0007669"/>
    <property type="project" value="UniProtKB-KW"/>
</dbReference>
<name>A0A9W8N0J4_9AGAR</name>
<dbReference type="InterPro" id="IPR002018">
    <property type="entry name" value="CarbesteraseB"/>
</dbReference>
<comment type="similarity">
    <text evidence="1">Belongs to the type-B carboxylesterase/lipase family.</text>
</comment>
<sequence>MSPKTTGDNSTSSKAILVYIYGGAFLTGDTGQVYGNTLVSRPLELGEPIVYVTAAYRLNAFGFLAGKEVKDAGIGNLERFALEWVQKHIGAFGGDPKKLGSQLWCNLRQLPYALERRNPQGLFHAGAMESGSPIVLPDILQQQRYFDSLVIDTNCTTASDKLECLRDAPFEQLAAAVDRTPSLFAYQSLKLMDSRG</sequence>